<comment type="subcellular location">
    <subcellularLocation>
        <location evidence="1 7">Cell membrane</location>
        <topology evidence="1 7">Multi-pass membrane protein</topology>
    </subcellularLocation>
</comment>
<evidence type="ECO:0000256" key="1">
    <source>
        <dbReference type="ARBA" id="ARBA00004651"/>
    </source>
</evidence>
<evidence type="ECO:0000256" key="6">
    <source>
        <dbReference type="ARBA" id="ARBA00023136"/>
    </source>
</evidence>
<evidence type="ECO:0000256" key="7">
    <source>
        <dbReference type="RuleBase" id="RU363032"/>
    </source>
</evidence>
<evidence type="ECO:0000256" key="5">
    <source>
        <dbReference type="ARBA" id="ARBA00022989"/>
    </source>
</evidence>
<evidence type="ECO:0000256" key="3">
    <source>
        <dbReference type="ARBA" id="ARBA00022475"/>
    </source>
</evidence>
<gene>
    <name evidence="9" type="ORF">ENQ20_08425</name>
</gene>
<accession>A0A7C1JSV5</accession>
<feature type="transmembrane region" description="Helical" evidence="7">
    <location>
        <begin position="210"/>
        <end position="236"/>
    </location>
</feature>
<dbReference type="GO" id="GO:0005886">
    <property type="term" value="C:plasma membrane"/>
    <property type="evidence" value="ECO:0007669"/>
    <property type="project" value="UniProtKB-SubCell"/>
</dbReference>
<proteinExistence type="inferred from homology"/>
<dbReference type="InterPro" id="IPR000515">
    <property type="entry name" value="MetI-like"/>
</dbReference>
<dbReference type="GO" id="GO:0071916">
    <property type="term" value="F:dipeptide transmembrane transporter activity"/>
    <property type="evidence" value="ECO:0007669"/>
    <property type="project" value="TreeGrafter"/>
</dbReference>
<dbReference type="InterPro" id="IPR035906">
    <property type="entry name" value="MetI-like_sf"/>
</dbReference>
<evidence type="ECO:0000256" key="2">
    <source>
        <dbReference type="ARBA" id="ARBA00022448"/>
    </source>
</evidence>
<organism evidence="9">
    <name type="scientific">Caldilinea aerophila</name>
    <dbReference type="NCBI Taxonomy" id="133453"/>
    <lineage>
        <taxon>Bacteria</taxon>
        <taxon>Bacillati</taxon>
        <taxon>Chloroflexota</taxon>
        <taxon>Caldilineae</taxon>
        <taxon>Caldilineales</taxon>
        <taxon>Caldilineaceae</taxon>
        <taxon>Caldilinea</taxon>
    </lineage>
</organism>
<dbReference type="AlphaFoldDB" id="A0A7C1JSV5"/>
<dbReference type="PROSITE" id="PS50928">
    <property type="entry name" value="ABC_TM1"/>
    <property type="match status" value="1"/>
</dbReference>
<protein>
    <submittedName>
        <fullName evidence="9">ABC transporter permease</fullName>
    </submittedName>
</protein>
<dbReference type="InterPro" id="IPR045621">
    <property type="entry name" value="BPD_transp_1_N"/>
</dbReference>
<evidence type="ECO:0000259" key="8">
    <source>
        <dbReference type="PROSITE" id="PS50928"/>
    </source>
</evidence>
<dbReference type="SUPFAM" id="SSF161098">
    <property type="entry name" value="MetI-like"/>
    <property type="match status" value="1"/>
</dbReference>
<dbReference type="Pfam" id="PF19300">
    <property type="entry name" value="BPD_transp_1_N"/>
    <property type="match status" value="1"/>
</dbReference>
<keyword evidence="3" id="KW-1003">Cell membrane</keyword>
<keyword evidence="6 7" id="KW-0472">Membrane</keyword>
<sequence>MLKITPGDPATAILGVQASPQEVERLRRSLGLDQPWFVQLGIWAGNVLRGDLGVSYISKKPVSELILTRLPVTLELTIFSMLLAILIAIPAGIISAVKRNTWIDYFFTGFSLFGVSMPSFWFGILLILVFSLWLGWLPASGYVPLSRGIWPHFRSLILPGLALGLFLVGVLVRFSRASMVETLVQDYIRTARAKGLSNQHILLGHALRNALIPTVTMVGIQFGALLGGAVIIETVFAFPGVGTMLLTAVNQRDYPVVMGVTLVIALLYTMTNLLVDFIYMGLNPRIRFS</sequence>
<comment type="similarity">
    <text evidence="7">Belongs to the binding-protein-dependent transport system permease family.</text>
</comment>
<feature type="transmembrane region" description="Helical" evidence="7">
    <location>
        <begin position="156"/>
        <end position="174"/>
    </location>
</feature>
<feature type="transmembrane region" description="Helical" evidence="7">
    <location>
        <begin position="256"/>
        <end position="279"/>
    </location>
</feature>
<dbReference type="EMBL" id="DSMG01000084">
    <property type="protein sequence ID" value="HDX31507.1"/>
    <property type="molecule type" value="Genomic_DNA"/>
</dbReference>
<keyword evidence="2 7" id="KW-0813">Transport</keyword>
<reference evidence="9" key="1">
    <citation type="journal article" date="2020" name="mSystems">
        <title>Genome- and Community-Level Interaction Insights into Carbon Utilization and Element Cycling Functions of Hydrothermarchaeota in Hydrothermal Sediment.</title>
        <authorList>
            <person name="Zhou Z."/>
            <person name="Liu Y."/>
            <person name="Xu W."/>
            <person name="Pan J."/>
            <person name="Luo Z.H."/>
            <person name="Li M."/>
        </authorList>
    </citation>
    <scope>NUCLEOTIDE SEQUENCE [LARGE SCALE GENOMIC DNA]</scope>
    <source>
        <strain evidence="9">SpSt-289</strain>
    </source>
</reference>
<keyword evidence="4 7" id="KW-0812">Transmembrane</keyword>
<dbReference type="CDD" id="cd06261">
    <property type="entry name" value="TM_PBP2"/>
    <property type="match status" value="1"/>
</dbReference>
<dbReference type="Gene3D" id="1.10.3720.10">
    <property type="entry name" value="MetI-like"/>
    <property type="match status" value="1"/>
</dbReference>
<comment type="caution">
    <text evidence="9">The sequence shown here is derived from an EMBL/GenBank/DDBJ whole genome shotgun (WGS) entry which is preliminary data.</text>
</comment>
<feature type="transmembrane region" description="Helical" evidence="7">
    <location>
        <begin position="76"/>
        <end position="97"/>
    </location>
</feature>
<name>A0A7C1JSV5_9CHLR</name>
<dbReference type="PANTHER" id="PTHR43163:SF6">
    <property type="entry name" value="DIPEPTIDE TRANSPORT SYSTEM PERMEASE PROTEIN DPPB-RELATED"/>
    <property type="match status" value="1"/>
</dbReference>
<evidence type="ECO:0000256" key="4">
    <source>
        <dbReference type="ARBA" id="ARBA00022692"/>
    </source>
</evidence>
<evidence type="ECO:0000313" key="9">
    <source>
        <dbReference type="EMBL" id="HDX31507.1"/>
    </source>
</evidence>
<dbReference type="PANTHER" id="PTHR43163">
    <property type="entry name" value="DIPEPTIDE TRANSPORT SYSTEM PERMEASE PROTEIN DPPB-RELATED"/>
    <property type="match status" value="1"/>
</dbReference>
<dbReference type="Pfam" id="PF00528">
    <property type="entry name" value="BPD_transp_1"/>
    <property type="match status" value="1"/>
</dbReference>
<feature type="transmembrane region" description="Helical" evidence="7">
    <location>
        <begin position="109"/>
        <end position="136"/>
    </location>
</feature>
<feature type="domain" description="ABC transmembrane type-1" evidence="8">
    <location>
        <begin position="70"/>
        <end position="279"/>
    </location>
</feature>
<keyword evidence="5 7" id="KW-1133">Transmembrane helix</keyword>